<gene>
    <name evidence="2" type="ORF">GGQ86_002979</name>
    <name evidence="1" type="ORF">XFLAVUS301_31570</name>
</gene>
<organism evidence="1 3">
    <name type="scientific">Xanthobacter flavus</name>
    <dbReference type="NCBI Taxonomy" id="281"/>
    <lineage>
        <taxon>Bacteria</taxon>
        <taxon>Pseudomonadati</taxon>
        <taxon>Pseudomonadota</taxon>
        <taxon>Alphaproteobacteria</taxon>
        <taxon>Hyphomicrobiales</taxon>
        <taxon>Xanthobacteraceae</taxon>
        <taxon>Xanthobacter</taxon>
    </lineage>
</organism>
<dbReference type="RefSeq" id="WP_281808329.1">
    <property type="nucleotide sequence ID" value="NZ_BSDO01000004.1"/>
</dbReference>
<dbReference type="EMBL" id="JAVDPY010000005">
    <property type="protein sequence ID" value="MDR6334497.1"/>
    <property type="molecule type" value="Genomic_DNA"/>
</dbReference>
<accession>A0A9W6CTB0</accession>
<reference evidence="2 4" key="2">
    <citation type="submission" date="2023-07" db="EMBL/GenBank/DDBJ databases">
        <title>Genomic Encyclopedia of Type Strains, Phase IV (KMG-IV): sequencing the most valuable type-strain genomes for metagenomic binning, comparative biology and taxonomic classification.</title>
        <authorList>
            <person name="Goeker M."/>
        </authorList>
    </citation>
    <scope>NUCLEOTIDE SEQUENCE [LARGE SCALE GENOMIC DNA]</scope>
    <source>
        <strain evidence="2 4">DSM 338</strain>
    </source>
</reference>
<name>A0A9W6CTB0_XANFL</name>
<evidence type="ECO:0000313" key="1">
    <source>
        <dbReference type="EMBL" id="GLI23483.1"/>
    </source>
</evidence>
<evidence type="ECO:0000313" key="4">
    <source>
        <dbReference type="Proteomes" id="UP001245370"/>
    </source>
</evidence>
<comment type="caution">
    <text evidence="1">The sequence shown here is derived from an EMBL/GenBank/DDBJ whole genome shotgun (WGS) entry which is preliminary data.</text>
</comment>
<protein>
    <submittedName>
        <fullName evidence="1">Uncharacterized protein</fullName>
    </submittedName>
</protein>
<dbReference type="GeneID" id="95763940"/>
<evidence type="ECO:0000313" key="3">
    <source>
        <dbReference type="Proteomes" id="UP001144397"/>
    </source>
</evidence>
<keyword evidence="4" id="KW-1185">Reference proteome</keyword>
<sequence>MTVSAKLSLHLAANLKGSNAFNAGPYWDGVIDLVQSFADGVTAEKVDRIYMAERTVASASNDDVDLAGVLVDALGVTITAAELVAVLIVNKKKDGTANITNLTIGGSTSGVPGFTAAGHVVKPGGVFLLMNPDATGIATVTASTGDILRVTNSSGASNTYQLAVLARTA</sequence>
<dbReference type="Proteomes" id="UP001144397">
    <property type="component" value="Unassembled WGS sequence"/>
</dbReference>
<dbReference type="EMBL" id="BSDO01000004">
    <property type="protein sequence ID" value="GLI23483.1"/>
    <property type="molecule type" value="Genomic_DNA"/>
</dbReference>
<reference evidence="1" key="1">
    <citation type="submission" date="2022-12" db="EMBL/GenBank/DDBJ databases">
        <title>Reference genome sequencing for broad-spectrum identification of bacterial and archaeal isolates by mass spectrometry.</title>
        <authorList>
            <person name="Sekiguchi Y."/>
            <person name="Tourlousse D.M."/>
        </authorList>
    </citation>
    <scope>NUCLEOTIDE SEQUENCE</scope>
    <source>
        <strain evidence="1">301</strain>
    </source>
</reference>
<evidence type="ECO:0000313" key="2">
    <source>
        <dbReference type="EMBL" id="MDR6334497.1"/>
    </source>
</evidence>
<dbReference type="Proteomes" id="UP001245370">
    <property type="component" value="Unassembled WGS sequence"/>
</dbReference>
<dbReference type="AlphaFoldDB" id="A0A9W6CTB0"/>
<proteinExistence type="predicted"/>